<dbReference type="Proteomes" id="UP001596201">
    <property type="component" value="Unassembled WGS sequence"/>
</dbReference>
<reference evidence="2 3" key="1">
    <citation type="journal article" date="2019" name="Int. J. Syst. Evol. Microbiol.">
        <title>The Global Catalogue of Microorganisms (GCM) 10K type strain sequencing project: providing services to taxonomists for standard genome sequencing and annotation.</title>
        <authorList>
            <consortium name="The Broad Institute Genomics Platform"/>
            <consortium name="The Broad Institute Genome Sequencing Center for Infectious Disease"/>
            <person name="Wu L."/>
            <person name="Ma J."/>
        </authorList>
    </citation>
    <scope>NUCLEOTIDE SEQUENCE [LARGE SCALE GENOMIC DNA]</scope>
    <source>
        <strain evidence="2 3">CGMCC 1.12237</strain>
    </source>
</reference>
<evidence type="ECO:0000259" key="1">
    <source>
        <dbReference type="Pfam" id="PF14321"/>
    </source>
</evidence>
<dbReference type="Pfam" id="PF14321">
    <property type="entry name" value="DUF4382"/>
    <property type="match status" value="1"/>
</dbReference>
<organism evidence="2 3">
    <name type="scientific">Salinirubrum litoreum</name>
    <dbReference type="NCBI Taxonomy" id="1126234"/>
    <lineage>
        <taxon>Archaea</taxon>
        <taxon>Methanobacteriati</taxon>
        <taxon>Methanobacteriota</taxon>
        <taxon>Stenosarchaea group</taxon>
        <taxon>Halobacteria</taxon>
        <taxon>Halobacteriales</taxon>
        <taxon>Haloferacaceae</taxon>
        <taxon>Salinirubrum</taxon>
    </lineage>
</organism>
<dbReference type="EMBL" id="JBHSKX010000001">
    <property type="protein sequence ID" value="MFC5366311.1"/>
    <property type="molecule type" value="Genomic_DNA"/>
</dbReference>
<comment type="caution">
    <text evidence="2">The sequence shown here is derived from an EMBL/GenBank/DDBJ whole genome shotgun (WGS) entry which is preliminary data.</text>
</comment>
<proteinExistence type="predicted"/>
<protein>
    <submittedName>
        <fullName evidence="2">DUF4382 domain-containing protein</fullName>
    </submittedName>
</protein>
<accession>A0ABD5R8Y7</accession>
<feature type="domain" description="DUF4382" evidence="1">
    <location>
        <begin position="32"/>
        <end position="166"/>
    </location>
</feature>
<keyword evidence="3" id="KW-1185">Reference proteome</keyword>
<dbReference type="RefSeq" id="WP_227228338.1">
    <property type="nucleotide sequence ID" value="NZ_JAJCVJ010000001.1"/>
</dbReference>
<evidence type="ECO:0000313" key="2">
    <source>
        <dbReference type="EMBL" id="MFC5366311.1"/>
    </source>
</evidence>
<gene>
    <name evidence="2" type="ORF">ACFPJ5_05125</name>
</gene>
<name>A0ABD5R8Y7_9EURY</name>
<sequence length="193" mass="20409">MERRNFLEATATLATASTVGLAGCSAMSGTATGTLATRVSDQPGDIADFEECIVTITEVWAKPADGELVEKDVEETDADLTELQGEASSLVDEVELETGEYSFLQVQINETSATLTDGSEANVQVPGEAPLKFEKSFEIRAGETTQFTADFTPVKAGGSGMYNLQPVAEEVTVTYEDEETESGNQTTGGNESA</sequence>
<dbReference type="AlphaFoldDB" id="A0ABD5R8Y7"/>
<evidence type="ECO:0000313" key="3">
    <source>
        <dbReference type="Proteomes" id="UP001596201"/>
    </source>
</evidence>
<dbReference type="InterPro" id="IPR025491">
    <property type="entry name" value="DUF4382"/>
</dbReference>
<dbReference type="PROSITE" id="PS51257">
    <property type="entry name" value="PROKAR_LIPOPROTEIN"/>
    <property type="match status" value="1"/>
</dbReference>